<accession>A0ACB7ZNZ5</accession>
<evidence type="ECO:0000313" key="1">
    <source>
        <dbReference type="EMBL" id="KAH7902795.1"/>
    </source>
</evidence>
<protein>
    <submittedName>
        <fullName evidence="1">Uncharacterized protein</fullName>
    </submittedName>
</protein>
<gene>
    <name evidence="1" type="ORF">BJ138DRAFT_1108232</name>
</gene>
<dbReference type="Proteomes" id="UP000790377">
    <property type="component" value="Unassembled WGS sequence"/>
</dbReference>
<reference evidence="1" key="1">
    <citation type="journal article" date="2021" name="New Phytol.">
        <title>Evolutionary innovations through gain and loss of genes in the ectomycorrhizal Boletales.</title>
        <authorList>
            <person name="Wu G."/>
            <person name="Miyauchi S."/>
            <person name="Morin E."/>
            <person name="Kuo A."/>
            <person name="Drula E."/>
            <person name="Varga T."/>
            <person name="Kohler A."/>
            <person name="Feng B."/>
            <person name="Cao Y."/>
            <person name="Lipzen A."/>
            <person name="Daum C."/>
            <person name="Hundley H."/>
            <person name="Pangilinan J."/>
            <person name="Johnson J."/>
            <person name="Barry K."/>
            <person name="LaButti K."/>
            <person name="Ng V."/>
            <person name="Ahrendt S."/>
            <person name="Min B."/>
            <person name="Choi I.G."/>
            <person name="Park H."/>
            <person name="Plett J.M."/>
            <person name="Magnuson J."/>
            <person name="Spatafora J.W."/>
            <person name="Nagy L.G."/>
            <person name="Henrissat B."/>
            <person name="Grigoriev I.V."/>
            <person name="Yang Z.L."/>
            <person name="Xu J."/>
            <person name="Martin F.M."/>
        </authorList>
    </citation>
    <scope>NUCLEOTIDE SEQUENCE</scope>
    <source>
        <strain evidence="1">ATCC 28755</strain>
    </source>
</reference>
<dbReference type="EMBL" id="MU269530">
    <property type="protein sequence ID" value="KAH7902795.1"/>
    <property type="molecule type" value="Genomic_DNA"/>
</dbReference>
<feature type="non-terminal residue" evidence="1">
    <location>
        <position position="1"/>
    </location>
</feature>
<evidence type="ECO:0000313" key="2">
    <source>
        <dbReference type="Proteomes" id="UP000790377"/>
    </source>
</evidence>
<organism evidence="1 2">
    <name type="scientific">Hygrophoropsis aurantiaca</name>
    <dbReference type="NCBI Taxonomy" id="72124"/>
    <lineage>
        <taxon>Eukaryota</taxon>
        <taxon>Fungi</taxon>
        <taxon>Dikarya</taxon>
        <taxon>Basidiomycota</taxon>
        <taxon>Agaricomycotina</taxon>
        <taxon>Agaricomycetes</taxon>
        <taxon>Agaricomycetidae</taxon>
        <taxon>Boletales</taxon>
        <taxon>Coniophorineae</taxon>
        <taxon>Hygrophoropsidaceae</taxon>
        <taxon>Hygrophoropsis</taxon>
    </lineage>
</organism>
<comment type="caution">
    <text evidence="1">The sequence shown here is derived from an EMBL/GenBank/DDBJ whole genome shotgun (WGS) entry which is preliminary data.</text>
</comment>
<keyword evidence="2" id="KW-1185">Reference proteome</keyword>
<proteinExistence type="predicted"/>
<name>A0ACB7ZNZ5_9AGAM</name>
<sequence length="109" mass="12132">DMVRARPAIGKQAARFDTVVVMDTNEAESTGVQGCQIGRLKVVFRLPKTLYGYHEAPASWPKEPLAYVEWYSRLKPNAEADHLMYSVTNATPLADNTSPNQIIPLSSIR</sequence>